<name>A0AAD0PWV2_PSEAV</name>
<proteinExistence type="predicted"/>
<dbReference type="SUPFAM" id="SSF109604">
    <property type="entry name" value="HD-domain/PDEase-like"/>
    <property type="match status" value="1"/>
</dbReference>
<geneLocation type="plasmid" evidence="2">
    <name>pmppla107</name>
</geneLocation>
<organism evidence="1 2">
    <name type="scientific">Pseudomonas amygdali pv. lachrymans str. M301315</name>
    <dbReference type="NCBI Taxonomy" id="629260"/>
    <lineage>
        <taxon>Bacteria</taxon>
        <taxon>Pseudomonadati</taxon>
        <taxon>Pseudomonadota</taxon>
        <taxon>Gammaproteobacteria</taxon>
        <taxon>Pseudomonadales</taxon>
        <taxon>Pseudomonadaceae</taxon>
        <taxon>Pseudomonas</taxon>
        <taxon>Pseudomonas amygdali</taxon>
    </lineage>
</organism>
<gene>
    <name evidence="1" type="ORF">PLA107_033970</name>
</gene>
<dbReference type="EMBL" id="CP031226">
    <property type="protein sequence ID" value="AXH60196.1"/>
    <property type="molecule type" value="Genomic_DNA"/>
</dbReference>
<sequence length="180" mass="20150">MISTLYSEPHRHYHSASHIERCLAIFNGLRGYSACPYKVELSLWLHDSVYNTHSHDNEHKSALLAAELLSSAKLTALSADVTELIMATTHNSEPLAGDAALMVGVDLAILGSNPEAYRSYSAGVRREYSWLSEEAFRLGRIKLLKSFLNRVRIFEQPACFDLWERSARANIAGEIESLAR</sequence>
<dbReference type="PANTHER" id="PTHR21174:SF0">
    <property type="entry name" value="HD PHOSPHOHYDROLASE FAMILY PROTEIN-RELATED"/>
    <property type="match status" value="1"/>
</dbReference>
<evidence type="ECO:0000313" key="2">
    <source>
        <dbReference type="Proteomes" id="UP000006426"/>
    </source>
</evidence>
<dbReference type="Proteomes" id="UP000006426">
    <property type="component" value="Plasmid pmppla107"/>
</dbReference>
<dbReference type="RefSeq" id="WP_005742694.1">
    <property type="nucleotide sequence ID" value="NZ_CP031226.1"/>
</dbReference>
<keyword evidence="1" id="KW-0614">Plasmid</keyword>
<protein>
    <recommendedName>
        <fullName evidence="3">HD domain-containing protein</fullName>
    </recommendedName>
</protein>
<dbReference type="GeneID" id="39473930"/>
<dbReference type="InterPro" id="IPR009218">
    <property type="entry name" value="HD_phosphohydro"/>
</dbReference>
<evidence type="ECO:0000313" key="1">
    <source>
        <dbReference type="EMBL" id="AXH60196.1"/>
    </source>
</evidence>
<evidence type="ECO:0008006" key="3">
    <source>
        <dbReference type="Google" id="ProtNLM"/>
    </source>
</evidence>
<dbReference type="PANTHER" id="PTHR21174">
    <property type="match status" value="1"/>
</dbReference>
<dbReference type="PIRSF" id="PIRSF035170">
    <property type="entry name" value="HD_phosphohydro"/>
    <property type="match status" value="1"/>
</dbReference>
<accession>A0AAD0PWV2</accession>
<dbReference type="AlphaFoldDB" id="A0AAD0PWV2"/>
<reference evidence="1 2" key="1">
    <citation type="journal article" date="2011" name="PLoS Pathog.">
        <title>Dynamic evolution of pathogenicity revealed by sequencing and comparative genomics of 19 Pseudomonas syringae isolates.</title>
        <authorList>
            <person name="Baltrus D.A."/>
            <person name="Nishimura M.T."/>
            <person name="Romanchuk A."/>
            <person name="Chang J.H."/>
            <person name="Mukhtar M.S."/>
            <person name="Cherkis K."/>
            <person name="Roach J."/>
            <person name="Grant S.R."/>
            <person name="Jones C.D."/>
            <person name="Dangl J.L."/>
        </authorList>
    </citation>
    <scope>NUCLEOTIDE SEQUENCE [LARGE SCALE GENOMIC DNA]</scope>
    <source>
        <strain evidence="1 2">M301315</strain>
    </source>
</reference>